<protein>
    <recommendedName>
        <fullName evidence="3 9">acylphosphatase</fullName>
        <ecNumber evidence="2 9">3.6.1.7</ecNumber>
    </recommendedName>
</protein>
<dbReference type="InterPro" id="IPR020456">
    <property type="entry name" value="Acylphosphatase"/>
</dbReference>
<dbReference type="PROSITE" id="PS00151">
    <property type="entry name" value="ACYLPHOSPHATASE_2"/>
    <property type="match status" value="1"/>
</dbReference>
<feature type="domain" description="ATP-grasp" evidence="11">
    <location>
        <begin position="93"/>
        <end position="342"/>
    </location>
</feature>
<dbReference type="PROSITE" id="PS00150">
    <property type="entry name" value="ACYLPHOSPHATASE_1"/>
    <property type="match status" value="1"/>
</dbReference>
<evidence type="ECO:0000313" key="13">
    <source>
        <dbReference type="EMBL" id="NDL70382.1"/>
    </source>
</evidence>
<dbReference type="GO" id="GO:0016874">
    <property type="term" value="F:ligase activity"/>
    <property type="evidence" value="ECO:0007669"/>
    <property type="project" value="UniProtKB-KW"/>
</dbReference>
<evidence type="ECO:0000256" key="3">
    <source>
        <dbReference type="ARBA" id="ARBA00015991"/>
    </source>
</evidence>
<gene>
    <name evidence="13" type="ORF">GPL32_07655</name>
</gene>
<evidence type="ECO:0000256" key="5">
    <source>
        <dbReference type="ARBA" id="ARBA00022741"/>
    </source>
</evidence>
<keyword evidence="9" id="KW-0378">Hydrolase</keyword>
<feature type="active site" evidence="9">
    <location>
        <position position="399"/>
    </location>
</feature>
<evidence type="ECO:0000313" key="14">
    <source>
        <dbReference type="Proteomes" id="UP000480312"/>
    </source>
</evidence>
<dbReference type="InterPro" id="IPR017968">
    <property type="entry name" value="Acylphosphatase_CS"/>
</dbReference>
<dbReference type="InterPro" id="IPR011761">
    <property type="entry name" value="ATP-grasp"/>
</dbReference>
<name>A0A7C9K4T1_9GAMM</name>
<feature type="active site" evidence="9">
    <location>
        <position position="381"/>
    </location>
</feature>
<proteinExistence type="inferred from homology"/>
<sequence>MTNSVVLPCYNPEVLLNVYSDEFSDLARNAHEAHLLGPWLIARAAESEGAEVTWFSRAIFLATLNDVQVLFWDVRANEAAVGAKIATHKLFTHRFLDRANVPKPRYSVVYSAQGAVKFAAKVGGAVVVKPIKGTRGRGVAIGLKSAKEIATAYDQAKSSIGVLVEEQVIGTEYRFFVLGDEVLSVLGKTPAHVLGDGSLSVSELVDAKNELRALNPRLMTSLIPKDDVVEQNLAKQGLAWDSIPAEGREVVLRHEANISMGADTFDATDDVPDIAKQAAIKAVAAIPGLDWAGVDVIVDTSTESAPAAYIIEVNTGPGIGGHHFPMRGMPRDLATPLWRRAYEKQKALNTTFSIAPLHALLPELCQLLVSVEGKVQGVGFRKWLRREAAALNVQGWARNRQDGTVQAVLKGDRVKVEQLLGKLHFGPKAASVAKVSVASHSRSFAHAGFKILKTR</sequence>
<dbReference type="EC" id="3.6.1.7" evidence="2 9"/>
<dbReference type="PANTHER" id="PTHR47268">
    <property type="entry name" value="ACYLPHOSPHATASE"/>
    <property type="match status" value="1"/>
</dbReference>
<dbReference type="PROSITE" id="PS51160">
    <property type="entry name" value="ACYLPHOSPHATASE_3"/>
    <property type="match status" value="1"/>
</dbReference>
<dbReference type="RefSeq" id="WP_162218272.1">
    <property type="nucleotide sequence ID" value="NZ_JAAEHK010000008.1"/>
</dbReference>
<evidence type="ECO:0000256" key="10">
    <source>
        <dbReference type="RuleBase" id="RU004168"/>
    </source>
</evidence>
<dbReference type="OrthoDB" id="6166677at2"/>
<dbReference type="Pfam" id="PF00708">
    <property type="entry name" value="Acylphosphatase"/>
    <property type="match status" value="1"/>
</dbReference>
<dbReference type="InterPro" id="IPR036046">
    <property type="entry name" value="Acylphosphatase-like_dom_sf"/>
</dbReference>
<dbReference type="InterPro" id="IPR001792">
    <property type="entry name" value="Acylphosphatase-like_dom"/>
</dbReference>
<keyword evidence="6 8" id="KW-0067">ATP-binding</keyword>
<keyword evidence="5 8" id="KW-0547">Nucleotide-binding</keyword>
<dbReference type="Pfam" id="PF01071">
    <property type="entry name" value="GARS_A"/>
    <property type="match status" value="1"/>
</dbReference>
<dbReference type="SUPFAM" id="SSF56059">
    <property type="entry name" value="Glutathione synthetase ATP-binding domain-like"/>
    <property type="match status" value="1"/>
</dbReference>
<evidence type="ECO:0000256" key="6">
    <source>
        <dbReference type="ARBA" id="ARBA00022840"/>
    </source>
</evidence>
<dbReference type="EMBL" id="JAAEHK010000008">
    <property type="protein sequence ID" value="NDL70382.1"/>
    <property type="molecule type" value="Genomic_DNA"/>
</dbReference>
<evidence type="ECO:0000256" key="1">
    <source>
        <dbReference type="ARBA" id="ARBA00005614"/>
    </source>
</evidence>
<comment type="catalytic activity">
    <reaction evidence="7 9">
        <text>an acyl phosphate + H2O = a carboxylate + phosphate + H(+)</text>
        <dbReference type="Rhea" id="RHEA:14965"/>
        <dbReference type="ChEBI" id="CHEBI:15377"/>
        <dbReference type="ChEBI" id="CHEBI:15378"/>
        <dbReference type="ChEBI" id="CHEBI:29067"/>
        <dbReference type="ChEBI" id="CHEBI:43474"/>
        <dbReference type="ChEBI" id="CHEBI:59918"/>
        <dbReference type="EC" id="3.6.1.7"/>
    </reaction>
</comment>
<dbReference type="Gene3D" id="3.30.470.20">
    <property type="entry name" value="ATP-grasp fold, B domain"/>
    <property type="match status" value="2"/>
</dbReference>
<comment type="caution">
    <text evidence="13">The sequence shown here is derived from an EMBL/GenBank/DDBJ whole genome shotgun (WGS) entry which is preliminary data.</text>
</comment>
<dbReference type="GO" id="GO:0005524">
    <property type="term" value="F:ATP binding"/>
    <property type="evidence" value="ECO:0007669"/>
    <property type="project" value="UniProtKB-UniRule"/>
</dbReference>
<feature type="domain" description="Acylphosphatase-like" evidence="12">
    <location>
        <begin position="366"/>
        <end position="453"/>
    </location>
</feature>
<dbReference type="Gene3D" id="3.30.70.100">
    <property type="match status" value="1"/>
</dbReference>
<dbReference type="GO" id="GO:0003998">
    <property type="term" value="F:acylphosphatase activity"/>
    <property type="evidence" value="ECO:0007669"/>
    <property type="project" value="UniProtKB-EC"/>
</dbReference>
<evidence type="ECO:0000256" key="2">
    <source>
        <dbReference type="ARBA" id="ARBA00012150"/>
    </source>
</evidence>
<dbReference type="SUPFAM" id="SSF54975">
    <property type="entry name" value="Acylphosphatase/BLUF domain-like"/>
    <property type="match status" value="1"/>
</dbReference>
<evidence type="ECO:0000259" key="11">
    <source>
        <dbReference type="PROSITE" id="PS50975"/>
    </source>
</evidence>
<dbReference type="Proteomes" id="UP000480312">
    <property type="component" value="Unassembled WGS sequence"/>
</dbReference>
<dbReference type="AlphaFoldDB" id="A0A7C9K4T1"/>
<evidence type="ECO:0000256" key="7">
    <source>
        <dbReference type="ARBA" id="ARBA00047645"/>
    </source>
</evidence>
<accession>A0A7C9K4T1</accession>
<evidence type="ECO:0000256" key="8">
    <source>
        <dbReference type="PROSITE-ProRule" id="PRU00409"/>
    </source>
</evidence>
<dbReference type="GO" id="GO:0046872">
    <property type="term" value="F:metal ion binding"/>
    <property type="evidence" value="ECO:0007669"/>
    <property type="project" value="InterPro"/>
</dbReference>
<reference evidence="13 14" key="1">
    <citation type="submission" date="2020-01" db="EMBL/GenBank/DDBJ databases">
        <title>Whole genome sequencing of Halomonas alkaliphila strain LS44.</title>
        <authorList>
            <person name="Kumar S."/>
            <person name="Paul D."/>
            <person name="Shouche Y."/>
            <person name="Suryavanshi M.V."/>
        </authorList>
    </citation>
    <scope>NUCLEOTIDE SEQUENCE [LARGE SCALE GENOMIC DNA]</scope>
    <source>
        <strain evidence="13 14">LS44</strain>
    </source>
</reference>
<dbReference type="PANTHER" id="PTHR47268:SF4">
    <property type="entry name" value="ACYLPHOSPHATASE"/>
    <property type="match status" value="1"/>
</dbReference>
<dbReference type="PROSITE" id="PS50975">
    <property type="entry name" value="ATP_GRASP"/>
    <property type="match status" value="1"/>
</dbReference>
<organism evidence="13 14">
    <name type="scientific">Vreelandella alkaliphila</name>
    <dbReference type="NCBI Taxonomy" id="272774"/>
    <lineage>
        <taxon>Bacteria</taxon>
        <taxon>Pseudomonadati</taxon>
        <taxon>Pseudomonadota</taxon>
        <taxon>Gammaproteobacteria</taxon>
        <taxon>Oceanospirillales</taxon>
        <taxon>Halomonadaceae</taxon>
        <taxon>Vreelandella</taxon>
    </lineage>
</organism>
<dbReference type="InterPro" id="IPR020561">
    <property type="entry name" value="PRibGlycinamid_synth_ATP-grasp"/>
</dbReference>
<comment type="similarity">
    <text evidence="1 10">Belongs to the acylphosphatase family.</text>
</comment>
<evidence type="ECO:0000256" key="9">
    <source>
        <dbReference type="PROSITE-ProRule" id="PRU00520"/>
    </source>
</evidence>
<evidence type="ECO:0000256" key="4">
    <source>
        <dbReference type="ARBA" id="ARBA00022598"/>
    </source>
</evidence>
<keyword evidence="4" id="KW-0436">Ligase</keyword>
<evidence type="ECO:0000259" key="12">
    <source>
        <dbReference type="PROSITE" id="PS51160"/>
    </source>
</evidence>